<dbReference type="AlphaFoldDB" id="A0A4R2J9H3"/>
<keyword evidence="2" id="KW-0805">Transcription regulation</keyword>
<protein>
    <submittedName>
        <fullName evidence="8">DNA-binding NarL/FixJ family response regulator</fullName>
    </submittedName>
</protein>
<feature type="domain" description="HTH luxR-type" evidence="6">
    <location>
        <begin position="150"/>
        <end position="215"/>
    </location>
</feature>
<dbReference type="CDD" id="cd17535">
    <property type="entry name" value="REC_NarL-like"/>
    <property type="match status" value="1"/>
</dbReference>
<reference evidence="8 9" key="1">
    <citation type="submission" date="2019-03" db="EMBL/GenBank/DDBJ databases">
        <title>Genomic Encyclopedia of Type Strains, Phase IV (KMG-IV): sequencing the most valuable type-strain genomes for metagenomic binning, comparative biology and taxonomic classification.</title>
        <authorList>
            <person name="Goeker M."/>
        </authorList>
    </citation>
    <scope>NUCLEOTIDE SEQUENCE [LARGE SCALE GENOMIC DNA]</scope>
    <source>
        <strain evidence="8 9">DSM 45934</strain>
    </source>
</reference>
<dbReference type="SMART" id="SM00421">
    <property type="entry name" value="HTH_LUXR"/>
    <property type="match status" value="1"/>
</dbReference>
<dbReference type="PANTHER" id="PTHR43214:SF24">
    <property type="entry name" value="TRANSCRIPTIONAL REGULATORY PROTEIN NARL-RELATED"/>
    <property type="match status" value="1"/>
</dbReference>
<evidence type="ECO:0000256" key="1">
    <source>
        <dbReference type="ARBA" id="ARBA00022553"/>
    </source>
</evidence>
<dbReference type="Proteomes" id="UP000295680">
    <property type="component" value="Unassembled WGS sequence"/>
</dbReference>
<keyword evidence="9" id="KW-1185">Reference proteome</keyword>
<dbReference type="PANTHER" id="PTHR43214">
    <property type="entry name" value="TWO-COMPONENT RESPONSE REGULATOR"/>
    <property type="match status" value="1"/>
</dbReference>
<dbReference type="RefSeq" id="WP_132122172.1">
    <property type="nucleotide sequence ID" value="NZ_SLWS01000007.1"/>
</dbReference>
<dbReference type="EMBL" id="SLWS01000007">
    <property type="protein sequence ID" value="TCO55963.1"/>
    <property type="molecule type" value="Genomic_DNA"/>
</dbReference>
<evidence type="ECO:0000256" key="5">
    <source>
        <dbReference type="PROSITE-ProRule" id="PRU00169"/>
    </source>
</evidence>
<keyword evidence="3 8" id="KW-0238">DNA-binding</keyword>
<dbReference type="PROSITE" id="PS50110">
    <property type="entry name" value="RESPONSE_REGULATORY"/>
    <property type="match status" value="1"/>
</dbReference>
<dbReference type="GO" id="GO:0003677">
    <property type="term" value="F:DNA binding"/>
    <property type="evidence" value="ECO:0007669"/>
    <property type="project" value="UniProtKB-KW"/>
</dbReference>
<dbReference type="Pfam" id="PF00072">
    <property type="entry name" value="Response_reg"/>
    <property type="match status" value="1"/>
</dbReference>
<dbReference type="Pfam" id="PF00196">
    <property type="entry name" value="GerE"/>
    <property type="match status" value="1"/>
</dbReference>
<keyword evidence="4" id="KW-0804">Transcription</keyword>
<dbReference type="InterPro" id="IPR000792">
    <property type="entry name" value="Tscrpt_reg_LuxR_C"/>
</dbReference>
<dbReference type="InterPro" id="IPR016032">
    <property type="entry name" value="Sig_transdc_resp-reg_C-effctor"/>
</dbReference>
<evidence type="ECO:0000259" key="7">
    <source>
        <dbReference type="PROSITE" id="PS50110"/>
    </source>
</evidence>
<dbReference type="InterPro" id="IPR011006">
    <property type="entry name" value="CheY-like_superfamily"/>
</dbReference>
<dbReference type="SMART" id="SM00448">
    <property type="entry name" value="REC"/>
    <property type="match status" value="1"/>
</dbReference>
<evidence type="ECO:0000313" key="8">
    <source>
        <dbReference type="EMBL" id="TCO55963.1"/>
    </source>
</evidence>
<dbReference type="GO" id="GO:0006355">
    <property type="term" value="P:regulation of DNA-templated transcription"/>
    <property type="evidence" value="ECO:0007669"/>
    <property type="project" value="InterPro"/>
</dbReference>
<feature type="domain" description="Response regulatory" evidence="7">
    <location>
        <begin position="5"/>
        <end position="121"/>
    </location>
</feature>
<sequence>MDVTQVLLVDDDAMVRTGLRMVLSADPTLRVVAEATNGRQAVAMVRDMAPEVVLMDLQMPVLDGIAATRELRANGYTHPVLVLTTFQIDTYVVEALRAGANGYLLKDTAPEEIIRAVHVAAAGDSVFSAAITKRLVATIGHPDPTATDDARRRLDRLTDRERDVANAVAAGSSNAVIAADLKMSEATVKSHVSRILAKTGAENRVQIALLVYQVGPA</sequence>
<name>A0A4R2J9H3_9PSEU</name>
<evidence type="ECO:0000256" key="2">
    <source>
        <dbReference type="ARBA" id="ARBA00023015"/>
    </source>
</evidence>
<proteinExistence type="predicted"/>
<dbReference type="PROSITE" id="PS00622">
    <property type="entry name" value="HTH_LUXR_1"/>
    <property type="match status" value="1"/>
</dbReference>
<accession>A0A4R2J9H3</accession>
<dbReference type="Gene3D" id="3.40.50.2300">
    <property type="match status" value="1"/>
</dbReference>
<organism evidence="8 9">
    <name type="scientific">Actinocrispum wychmicini</name>
    <dbReference type="NCBI Taxonomy" id="1213861"/>
    <lineage>
        <taxon>Bacteria</taxon>
        <taxon>Bacillati</taxon>
        <taxon>Actinomycetota</taxon>
        <taxon>Actinomycetes</taxon>
        <taxon>Pseudonocardiales</taxon>
        <taxon>Pseudonocardiaceae</taxon>
        <taxon>Actinocrispum</taxon>
    </lineage>
</organism>
<evidence type="ECO:0000259" key="6">
    <source>
        <dbReference type="PROSITE" id="PS50043"/>
    </source>
</evidence>
<dbReference type="InterPro" id="IPR058245">
    <property type="entry name" value="NreC/VraR/RcsB-like_REC"/>
</dbReference>
<keyword evidence="1 5" id="KW-0597">Phosphoprotein</keyword>
<dbReference type="OrthoDB" id="9808843at2"/>
<dbReference type="CDD" id="cd06170">
    <property type="entry name" value="LuxR_C_like"/>
    <property type="match status" value="1"/>
</dbReference>
<dbReference type="PROSITE" id="PS50043">
    <property type="entry name" value="HTH_LUXR_2"/>
    <property type="match status" value="1"/>
</dbReference>
<dbReference type="PRINTS" id="PR00038">
    <property type="entry name" value="HTHLUXR"/>
</dbReference>
<dbReference type="SUPFAM" id="SSF52172">
    <property type="entry name" value="CheY-like"/>
    <property type="match status" value="1"/>
</dbReference>
<feature type="modified residue" description="4-aspartylphosphate" evidence="5">
    <location>
        <position position="56"/>
    </location>
</feature>
<dbReference type="GO" id="GO:0000160">
    <property type="term" value="P:phosphorelay signal transduction system"/>
    <property type="evidence" value="ECO:0007669"/>
    <property type="project" value="InterPro"/>
</dbReference>
<evidence type="ECO:0000256" key="4">
    <source>
        <dbReference type="ARBA" id="ARBA00023163"/>
    </source>
</evidence>
<comment type="caution">
    <text evidence="8">The sequence shown here is derived from an EMBL/GenBank/DDBJ whole genome shotgun (WGS) entry which is preliminary data.</text>
</comment>
<dbReference type="InterPro" id="IPR001789">
    <property type="entry name" value="Sig_transdc_resp-reg_receiver"/>
</dbReference>
<dbReference type="SUPFAM" id="SSF46894">
    <property type="entry name" value="C-terminal effector domain of the bipartite response regulators"/>
    <property type="match status" value="1"/>
</dbReference>
<evidence type="ECO:0000313" key="9">
    <source>
        <dbReference type="Proteomes" id="UP000295680"/>
    </source>
</evidence>
<evidence type="ECO:0000256" key="3">
    <source>
        <dbReference type="ARBA" id="ARBA00023125"/>
    </source>
</evidence>
<dbReference type="InterPro" id="IPR039420">
    <property type="entry name" value="WalR-like"/>
</dbReference>
<gene>
    <name evidence="8" type="ORF">EV192_107388</name>
</gene>